<proteinExistence type="predicted"/>
<dbReference type="RefSeq" id="XP_009016316.1">
    <property type="nucleotide sequence ID" value="XM_009018068.1"/>
</dbReference>
<dbReference type="CTD" id="20203603"/>
<dbReference type="KEGG" id="hro:HELRODRAFT_171343"/>
<sequence>MDTKIRAMKMALEWLDTSNKRTETIVLTESMAMVDVMEGVKNDDGESIRKNNFSITDASRFCPFQLAKKKRKWTKKQDFDSDITCPSEAMKRGWALQTTIEVEDVERELKEYHTYGWSAKR</sequence>
<gene>
    <name evidence="2" type="primary">20203603</name>
    <name evidence="1" type="ORF">HELRODRAFT_171343</name>
</gene>
<dbReference type="EnsemblMetazoa" id="HelroT171343">
    <property type="protein sequence ID" value="HelroP171343"/>
    <property type="gene ID" value="HelroG171343"/>
</dbReference>
<evidence type="ECO:0000313" key="1">
    <source>
        <dbReference type="EMBL" id="ESO05683.1"/>
    </source>
</evidence>
<dbReference type="Proteomes" id="UP000015101">
    <property type="component" value="Unassembled WGS sequence"/>
</dbReference>
<reference evidence="3" key="1">
    <citation type="submission" date="2012-12" db="EMBL/GenBank/DDBJ databases">
        <authorList>
            <person name="Hellsten U."/>
            <person name="Grimwood J."/>
            <person name="Chapman J.A."/>
            <person name="Shapiro H."/>
            <person name="Aerts A."/>
            <person name="Otillar R.P."/>
            <person name="Terry A.Y."/>
            <person name="Boore J.L."/>
            <person name="Simakov O."/>
            <person name="Marletaz F."/>
            <person name="Cho S.-J."/>
            <person name="Edsinger-Gonzales E."/>
            <person name="Havlak P."/>
            <person name="Kuo D.-H."/>
            <person name="Larsson T."/>
            <person name="Lv J."/>
            <person name="Arendt D."/>
            <person name="Savage R."/>
            <person name="Osoegawa K."/>
            <person name="de Jong P."/>
            <person name="Lindberg D.R."/>
            <person name="Seaver E.C."/>
            <person name="Weisblat D.A."/>
            <person name="Putnam N.H."/>
            <person name="Grigoriev I.V."/>
            <person name="Rokhsar D.S."/>
        </authorList>
    </citation>
    <scope>NUCLEOTIDE SEQUENCE</scope>
</reference>
<reference evidence="1 3" key="2">
    <citation type="journal article" date="2013" name="Nature">
        <title>Insights into bilaterian evolution from three spiralian genomes.</title>
        <authorList>
            <person name="Simakov O."/>
            <person name="Marletaz F."/>
            <person name="Cho S.J."/>
            <person name="Edsinger-Gonzales E."/>
            <person name="Havlak P."/>
            <person name="Hellsten U."/>
            <person name="Kuo D.H."/>
            <person name="Larsson T."/>
            <person name="Lv J."/>
            <person name="Arendt D."/>
            <person name="Savage R."/>
            <person name="Osoegawa K."/>
            <person name="de Jong P."/>
            <person name="Grimwood J."/>
            <person name="Chapman J.A."/>
            <person name="Shapiro H."/>
            <person name="Aerts A."/>
            <person name="Otillar R.P."/>
            <person name="Terry A.Y."/>
            <person name="Boore J.L."/>
            <person name="Grigoriev I.V."/>
            <person name="Lindberg D.R."/>
            <person name="Seaver E.C."/>
            <person name="Weisblat D.A."/>
            <person name="Putnam N.H."/>
            <person name="Rokhsar D.S."/>
        </authorList>
    </citation>
    <scope>NUCLEOTIDE SEQUENCE</scope>
</reference>
<evidence type="ECO:0000313" key="3">
    <source>
        <dbReference type="Proteomes" id="UP000015101"/>
    </source>
</evidence>
<dbReference type="InParanoid" id="T1F454"/>
<name>T1F454_HELRO</name>
<dbReference type="EMBL" id="KB096325">
    <property type="protein sequence ID" value="ESO05683.1"/>
    <property type="molecule type" value="Genomic_DNA"/>
</dbReference>
<dbReference type="HOGENOM" id="CLU_2040604_0_0_1"/>
<reference evidence="2" key="3">
    <citation type="submission" date="2015-06" db="UniProtKB">
        <authorList>
            <consortium name="EnsemblMetazoa"/>
        </authorList>
    </citation>
    <scope>IDENTIFICATION</scope>
</reference>
<dbReference type="GeneID" id="20203603"/>
<accession>T1F454</accession>
<dbReference type="EMBL" id="AMQM01003855">
    <property type="status" value="NOT_ANNOTATED_CDS"/>
    <property type="molecule type" value="Genomic_DNA"/>
</dbReference>
<keyword evidence="3" id="KW-1185">Reference proteome</keyword>
<evidence type="ECO:0000313" key="2">
    <source>
        <dbReference type="EnsemblMetazoa" id="HelroP171343"/>
    </source>
</evidence>
<dbReference type="AlphaFoldDB" id="T1F454"/>
<protein>
    <submittedName>
        <fullName evidence="1 2">Uncharacterized protein</fullName>
    </submittedName>
</protein>
<organism evidence="2 3">
    <name type="scientific">Helobdella robusta</name>
    <name type="common">Californian leech</name>
    <dbReference type="NCBI Taxonomy" id="6412"/>
    <lineage>
        <taxon>Eukaryota</taxon>
        <taxon>Metazoa</taxon>
        <taxon>Spiralia</taxon>
        <taxon>Lophotrochozoa</taxon>
        <taxon>Annelida</taxon>
        <taxon>Clitellata</taxon>
        <taxon>Hirudinea</taxon>
        <taxon>Rhynchobdellida</taxon>
        <taxon>Glossiphoniidae</taxon>
        <taxon>Helobdella</taxon>
    </lineage>
</organism>